<keyword evidence="4 5" id="KW-0732">Signal</keyword>
<dbReference type="GO" id="GO:0005576">
    <property type="term" value="C:extracellular region"/>
    <property type="evidence" value="ECO:0007669"/>
    <property type="project" value="UniProtKB-SubCell"/>
</dbReference>
<dbReference type="GO" id="GO:0032367">
    <property type="term" value="P:intracellular cholesterol transport"/>
    <property type="evidence" value="ECO:0007669"/>
    <property type="project" value="InterPro"/>
</dbReference>
<accession>A0A6J2TJJ6</accession>
<sequence length="175" mass="19736">MQRNTLIYLSISLFICLLNGARANDEMPATDVKRCSGNKPFPLEVRVQGCVTPPCNIIKDSTVKFEIDFAVDKYITQLTTLVKATTLGIITVPYELPEDVAAVCPNLMYGAYCPLYPTEDVTYLFNFYVGEYPEIGVKIEIYLVDQDRDIATCFVCDIKVKKGSKQEVYQLDFTN</sequence>
<dbReference type="CDD" id="cd00916">
    <property type="entry name" value="Npc2_like"/>
    <property type="match status" value="1"/>
</dbReference>
<feature type="chain" id="PRO_5026651080" evidence="5">
    <location>
        <begin position="24"/>
        <end position="175"/>
    </location>
</feature>
<dbReference type="AlphaFoldDB" id="A0A6J2TJJ6"/>
<feature type="domain" description="MD-2-related lipid-recognition" evidence="6">
    <location>
        <begin position="32"/>
        <end position="158"/>
    </location>
</feature>
<gene>
    <name evidence="8" type="primary">LOC115625305</name>
</gene>
<keyword evidence="7" id="KW-1185">Reference proteome</keyword>
<evidence type="ECO:0000256" key="4">
    <source>
        <dbReference type="ARBA" id="ARBA00022729"/>
    </source>
</evidence>
<dbReference type="CTD" id="41232"/>
<comment type="similarity">
    <text evidence="2">Belongs to the NPC2 family.</text>
</comment>
<protein>
    <submittedName>
        <fullName evidence="8">Uncharacterized protein LOC115625305</fullName>
    </submittedName>
</protein>
<dbReference type="OrthoDB" id="6489092at2759"/>
<evidence type="ECO:0000256" key="3">
    <source>
        <dbReference type="ARBA" id="ARBA00022525"/>
    </source>
</evidence>
<dbReference type="Gene3D" id="2.60.40.770">
    <property type="match status" value="1"/>
</dbReference>
<reference evidence="8" key="1">
    <citation type="submission" date="2025-08" db="UniProtKB">
        <authorList>
            <consortium name="RefSeq"/>
        </authorList>
    </citation>
    <scope>IDENTIFICATION</scope>
    <source>
        <strain evidence="8">11010-0011.00</strain>
        <tissue evidence="8">Whole body</tissue>
    </source>
</reference>
<name>A0A6J2TJJ6_DROLE</name>
<organism evidence="7 8">
    <name type="scientific">Drosophila lebanonensis</name>
    <name type="common">Fruit fly</name>
    <name type="synonym">Scaptodrosophila lebanonensis</name>
    <dbReference type="NCBI Taxonomy" id="7225"/>
    <lineage>
        <taxon>Eukaryota</taxon>
        <taxon>Metazoa</taxon>
        <taxon>Ecdysozoa</taxon>
        <taxon>Arthropoda</taxon>
        <taxon>Hexapoda</taxon>
        <taxon>Insecta</taxon>
        <taxon>Pterygota</taxon>
        <taxon>Neoptera</taxon>
        <taxon>Endopterygota</taxon>
        <taxon>Diptera</taxon>
        <taxon>Brachycera</taxon>
        <taxon>Muscomorpha</taxon>
        <taxon>Ephydroidea</taxon>
        <taxon>Drosophilidae</taxon>
        <taxon>Scaptodrosophila</taxon>
    </lineage>
</organism>
<feature type="signal peptide" evidence="5">
    <location>
        <begin position="1"/>
        <end position="23"/>
    </location>
</feature>
<evidence type="ECO:0000259" key="6">
    <source>
        <dbReference type="SMART" id="SM00737"/>
    </source>
</evidence>
<dbReference type="Pfam" id="PF02221">
    <property type="entry name" value="E1_DerP2_DerF2"/>
    <property type="match status" value="1"/>
</dbReference>
<dbReference type="InterPro" id="IPR003172">
    <property type="entry name" value="ML_dom"/>
</dbReference>
<dbReference type="GeneID" id="115625305"/>
<proteinExistence type="inferred from homology"/>
<dbReference type="Proteomes" id="UP000504634">
    <property type="component" value="Unplaced"/>
</dbReference>
<dbReference type="InterPro" id="IPR014756">
    <property type="entry name" value="Ig_E-set"/>
</dbReference>
<dbReference type="SUPFAM" id="SSF81296">
    <property type="entry name" value="E set domains"/>
    <property type="match status" value="1"/>
</dbReference>
<dbReference type="RefSeq" id="XP_030376184.1">
    <property type="nucleotide sequence ID" value="XM_030520324.1"/>
</dbReference>
<evidence type="ECO:0000256" key="1">
    <source>
        <dbReference type="ARBA" id="ARBA00004613"/>
    </source>
</evidence>
<evidence type="ECO:0000256" key="2">
    <source>
        <dbReference type="ARBA" id="ARBA00006370"/>
    </source>
</evidence>
<dbReference type="InterPro" id="IPR033916">
    <property type="entry name" value="ML_Npc2-like"/>
</dbReference>
<dbReference type="SMART" id="SM00737">
    <property type="entry name" value="ML"/>
    <property type="match status" value="1"/>
</dbReference>
<keyword evidence="3" id="KW-0964">Secreted</keyword>
<evidence type="ECO:0000313" key="7">
    <source>
        <dbReference type="Proteomes" id="UP000504634"/>
    </source>
</evidence>
<evidence type="ECO:0000313" key="8">
    <source>
        <dbReference type="RefSeq" id="XP_030376184.1"/>
    </source>
</evidence>
<evidence type="ECO:0000256" key="5">
    <source>
        <dbReference type="SAM" id="SignalP"/>
    </source>
</evidence>
<dbReference type="FunFam" id="2.60.40.770:FF:000001">
    <property type="entry name" value="NPC intracellular cholesterol transporter 2"/>
    <property type="match status" value="1"/>
</dbReference>
<comment type="subcellular location">
    <subcellularLocation>
        <location evidence="1">Secreted</location>
    </subcellularLocation>
</comment>